<evidence type="ECO:0000256" key="1">
    <source>
        <dbReference type="SAM" id="SignalP"/>
    </source>
</evidence>
<dbReference type="PROSITE" id="PS00018">
    <property type="entry name" value="EF_HAND_1"/>
    <property type="match status" value="1"/>
</dbReference>
<evidence type="ECO:0000313" key="2">
    <source>
        <dbReference type="EMBL" id="TWT91071.1"/>
    </source>
</evidence>
<gene>
    <name evidence="2" type="ORF">Mal64_14700</name>
</gene>
<reference evidence="2 3" key="1">
    <citation type="submission" date="2019-02" db="EMBL/GenBank/DDBJ databases">
        <title>Deep-cultivation of Planctomycetes and their phenomic and genomic characterization uncovers novel biology.</title>
        <authorList>
            <person name="Wiegand S."/>
            <person name="Jogler M."/>
            <person name="Boedeker C."/>
            <person name="Pinto D."/>
            <person name="Vollmers J."/>
            <person name="Rivas-Marin E."/>
            <person name="Kohn T."/>
            <person name="Peeters S.H."/>
            <person name="Heuer A."/>
            <person name="Rast P."/>
            <person name="Oberbeckmann S."/>
            <person name="Bunk B."/>
            <person name="Jeske O."/>
            <person name="Meyerdierks A."/>
            <person name="Storesund J.E."/>
            <person name="Kallscheuer N."/>
            <person name="Luecker S."/>
            <person name="Lage O.M."/>
            <person name="Pohl T."/>
            <person name="Merkel B.J."/>
            <person name="Hornburger P."/>
            <person name="Mueller R.-W."/>
            <person name="Bruemmer F."/>
            <person name="Labrenz M."/>
            <person name="Spormann A.M."/>
            <person name="Op Den Camp H."/>
            <person name="Overmann J."/>
            <person name="Amann R."/>
            <person name="Jetten M.S.M."/>
            <person name="Mascher T."/>
            <person name="Medema M.H."/>
            <person name="Devos D.P."/>
            <person name="Kaster A.-K."/>
            <person name="Ovreas L."/>
            <person name="Rohde M."/>
            <person name="Galperin M.Y."/>
            <person name="Jogler C."/>
        </authorList>
    </citation>
    <scope>NUCLEOTIDE SEQUENCE [LARGE SCALE GENOMIC DNA]</scope>
    <source>
        <strain evidence="2 3">Mal64</strain>
    </source>
</reference>
<dbReference type="RefSeq" id="WP_146398480.1">
    <property type="nucleotide sequence ID" value="NZ_SJPQ01000001.1"/>
</dbReference>
<keyword evidence="1" id="KW-0732">Signal</keyword>
<evidence type="ECO:0008006" key="4">
    <source>
        <dbReference type="Google" id="ProtNLM"/>
    </source>
</evidence>
<evidence type="ECO:0000313" key="3">
    <source>
        <dbReference type="Proteomes" id="UP000315440"/>
    </source>
</evidence>
<feature type="signal peptide" evidence="1">
    <location>
        <begin position="1"/>
        <end position="22"/>
    </location>
</feature>
<dbReference type="Proteomes" id="UP000315440">
    <property type="component" value="Unassembled WGS sequence"/>
</dbReference>
<dbReference type="InterPro" id="IPR018247">
    <property type="entry name" value="EF_Hand_1_Ca_BS"/>
</dbReference>
<sequence precursor="true">MKTAPLLLLATLVAALPLGASAQVLFENDLSSGAGWSLVHEDDPSDNFATFGFDYSTFGIPEAPNTKPGDGATSGLQMIVNRDLERINSVAAFPTGMSFSGKYTYQFDLWMNCIGPFPLGGSGSTEMGGGAVGFDNTSTTPLSGASLLVTGEGGDSADWRLYAHDEAQAFSTHIDPETEVNDLYAPELPHANANANDYLGPIFPGKTAPAAQTDPNPPVPTNGLDQSGTLADGTIGFRWVTFKYTVDTDAGTAFVQATDAETDVTADIGTFTLDNTYVDRETIDTKLITTLEGNISLVYRDRFRSTLDYDFGAGIDLTPYSFGLFDNVIVEEFEIPDVLVGDYNGNNVVDAADFTVWRDTRGDSVVAGTGADGNNNGVIDDGDYDKWVENFGMSITPPSVAVPEPATLLLALAAGGCLACGRRRA</sequence>
<keyword evidence="3" id="KW-1185">Reference proteome</keyword>
<protein>
    <recommendedName>
        <fullName evidence="4">PEP-CTERM protein-sorting domain-containing protein</fullName>
    </recommendedName>
</protein>
<feature type="chain" id="PRO_5022906524" description="PEP-CTERM protein-sorting domain-containing protein" evidence="1">
    <location>
        <begin position="23"/>
        <end position="425"/>
    </location>
</feature>
<dbReference type="OrthoDB" id="270582at2"/>
<name>A0A5C5ZVT5_9BACT</name>
<comment type="caution">
    <text evidence="2">The sequence shown here is derived from an EMBL/GenBank/DDBJ whole genome shotgun (WGS) entry which is preliminary data.</text>
</comment>
<organism evidence="2 3">
    <name type="scientific">Pseudobythopirellula maris</name>
    <dbReference type="NCBI Taxonomy" id="2527991"/>
    <lineage>
        <taxon>Bacteria</taxon>
        <taxon>Pseudomonadati</taxon>
        <taxon>Planctomycetota</taxon>
        <taxon>Planctomycetia</taxon>
        <taxon>Pirellulales</taxon>
        <taxon>Lacipirellulaceae</taxon>
        <taxon>Pseudobythopirellula</taxon>
    </lineage>
</organism>
<accession>A0A5C5ZVT5</accession>
<dbReference type="EMBL" id="SJPQ01000001">
    <property type="protein sequence ID" value="TWT91071.1"/>
    <property type="molecule type" value="Genomic_DNA"/>
</dbReference>
<proteinExistence type="predicted"/>
<dbReference type="AlphaFoldDB" id="A0A5C5ZVT5"/>